<dbReference type="Proteomes" id="UP000192746">
    <property type="component" value="Unassembled WGS sequence"/>
</dbReference>
<comment type="caution">
    <text evidence="2">The sequence shown here is derived from an EMBL/GenBank/DDBJ whole genome shotgun (WGS) entry which is preliminary data.</text>
</comment>
<name>A0A1Y1T8P8_9FLAO</name>
<dbReference type="Gene3D" id="3.90.550.10">
    <property type="entry name" value="Spore Coat Polysaccharide Biosynthesis Protein SpsA, Chain A"/>
    <property type="match status" value="1"/>
</dbReference>
<dbReference type="Pfam" id="PF00535">
    <property type="entry name" value="Glycos_transf_2"/>
    <property type="match status" value="1"/>
</dbReference>
<dbReference type="PANTHER" id="PTHR43685">
    <property type="entry name" value="GLYCOSYLTRANSFERASE"/>
    <property type="match status" value="1"/>
</dbReference>
<dbReference type="STRING" id="1185767.IIF7_01730"/>
<evidence type="ECO:0000313" key="3">
    <source>
        <dbReference type="Proteomes" id="UP000192746"/>
    </source>
</evidence>
<evidence type="ECO:0000259" key="1">
    <source>
        <dbReference type="Pfam" id="PF00535"/>
    </source>
</evidence>
<keyword evidence="2" id="KW-0808">Transferase</keyword>
<dbReference type="GO" id="GO:0016740">
    <property type="term" value="F:transferase activity"/>
    <property type="evidence" value="ECO:0007669"/>
    <property type="project" value="UniProtKB-KW"/>
</dbReference>
<dbReference type="InterPro" id="IPR001173">
    <property type="entry name" value="Glyco_trans_2-like"/>
</dbReference>
<sequence>MFFERMMKFSLIICTYQRPEALLKLLKSVKEQTRYPDQIIVVDSSLDEETKQTLIGSDFKNLEYYLVTKENRGLTRQRNFGIKRVDENSFITCFLDDDVVLLEDYFEKLIETYNKYTDVLGVGGYILDDNIEWVKTEENTINFEEFVFDGWKRKLGSRNVLRKKLGLLSDQPPGFMPEFSHGLSISFLPPSDKIYPVEFFMGGVSSYRTEVFSKIQFSEYFDGYGLYEDMDFCLRLSKLGALYVNTAAKLYHYHEASGRPNQFKYGKMVSQNGNYVWKIKNPNPDFSAKLKYYKISFLLAFVRLSNVINTPKKKEACTEAFGRFLGILFSNK</sequence>
<protein>
    <submittedName>
        <fullName evidence="2">Glycosyl transferase family protein</fullName>
    </submittedName>
</protein>
<dbReference type="CDD" id="cd00761">
    <property type="entry name" value="Glyco_tranf_GTA_type"/>
    <property type="match status" value="1"/>
</dbReference>
<dbReference type="InterPro" id="IPR029044">
    <property type="entry name" value="Nucleotide-diphossugar_trans"/>
</dbReference>
<organism evidence="2 3">
    <name type="scientific">Zunongwangia atlantica 22II14-10F7</name>
    <dbReference type="NCBI Taxonomy" id="1185767"/>
    <lineage>
        <taxon>Bacteria</taxon>
        <taxon>Pseudomonadati</taxon>
        <taxon>Bacteroidota</taxon>
        <taxon>Flavobacteriia</taxon>
        <taxon>Flavobacteriales</taxon>
        <taxon>Flavobacteriaceae</taxon>
        <taxon>Zunongwangia</taxon>
    </lineage>
</organism>
<dbReference type="AlphaFoldDB" id="A0A1Y1T8P8"/>
<dbReference type="InterPro" id="IPR050834">
    <property type="entry name" value="Glycosyltransf_2"/>
</dbReference>
<keyword evidence="3" id="KW-1185">Reference proteome</keyword>
<feature type="domain" description="Glycosyltransferase 2-like" evidence="1">
    <location>
        <begin position="10"/>
        <end position="151"/>
    </location>
</feature>
<accession>A0A1Y1T8P8</accession>
<gene>
    <name evidence="2" type="ORF">IIF7_01730</name>
</gene>
<reference evidence="2 3" key="1">
    <citation type="submission" date="2013-04" db="EMBL/GenBank/DDBJ databases">
        <title>Zunongwangia sp. 22II14-10F7 Genome Sequencing.</title>
        <authorList>
            <person name="Lai Q."/>
            <person name="Shao Z."/>
        </authorList>
    </citation>
    <scope>NUCLEOTIDE SEQUENCE [LARGE SCALE GENOMIC DNA]</scope>
    <source>
        <strain evidence="2 3">22II14-10F7</strain>
    </source>
</reference>
<dbReference type="OrthoDB" id="1493960at2"/>
<dbReference type="SUPFAM" id="SSF53448">
    <property type="entry name" value="Nucleotide-diphospho-sugar transferases"/>
    <property type="match status" value="1"/>
</dbReference>
<proteinExistence type="predicted"/>
<dbReference type="EMBL" id="ARYN01000001">
    <property type="protein sequence ID" value="ORL47441.1"/>
    <property type="molecule type" value="Genomic_DNA"/>
</dbReference>
<dbReference type="PANTHER" id="PTHR43685:SF2">
    <property type="entry name" value="GLYCOSYLTRANSFERASE 2-LIKE DOMAIN-CONTAINING PROTEIN"/>
    <property type="match status" value="1"/>
</dbReference>
<evidence type="ECO:0000313" key="2">
    <source>
        <dbReference type="EMBL" id="ORL47441.1"/>
    </source>
</evidence>